<gene>
    <name evidence="5" type="ORF">QV13_14385</name>
</gene>
<dbReference type="SUPFAM" id="SSF55447">
    <property type="entry name" value="CO dehydrogenase flavoprotein C-terminal domain-like"/>
    <property type="match status" value="1"/>
</dbReference>
<dbReference type="InterPro" id="IPR016169">
    <property type="entry name" value="FAD-bd_PCMH_sub2"/>
</dbReference>
<dbReference type="Pfam" id="PF03450">
    <property type="entry name" value="CO_deh_flav_C"/>
    <property type="match status" value="1"/>
</dbReference>
<keyword evidence="3" id="KW-0560">Oxidoreductase</keyword>
<dbReference type="PANTHER" id="PTHR42659:SF2">
    <property type="entry name" value="XANTHINE DEHYDROGENASE SUBUNIT C-RELATED"/>
    <property type="match status" value="1"/>
</dbReference>
<dbReference type="InterPro" id="IPR016167">
    <property type="entry name" value="FAD-bd_PCMH_sub1"/>
</dbReference>
<dbReference type="OrthoDB" id="9793944at2"/>
<dbReference type="Gene3D" id="3.30.390.50">
    <property type="entry name" value="CO dehydrogenase flavoprotein, C-terminal domain"/>
    <property type="match status" value="1"/>
</dbReference>
<dbReference type="InterPro" id="IPR051312">
    <property type="entry name" value="Diverse_Substr_Oxidored"/>
</dbReference>
<protein>
    <submittedName>
        <fullName evidence="5">Carbon monoxide dehydrogenase</fullName>
    </submittedName>
</protein>
<dbReference type="Gene3D" id="3.30.465.10">
    <property type="match status" value="1"/>
</dbReference>
<keyword evidence="6" id="KW-1185">Reference proteome</keyword>
<evidence type="ECO:0000256" key="2">
    <source>
        <dbReference type="ARBA" id="ARBA00022827"/>
    </source>
</evidence>
<dbReference type="STRING" id="1566387.QV13_14385"/>
<feature type="domain" description="FAD-binding PCMH-type" evidence="4">
    <location>
        <begin position="1"/>
        <end position="169"/>
    </location>
</feature>
<dbReference type="PANTHER" id="PTHR42659">
    <property type="entry name" value="XANTHINE DEHYDROGENASE SUBUNIT C-RELATED"/>
    <property type="match status" value="1"/>
</dbReference>
<dbReference type="InterPro" id="IPR036683">
    <property type="entry name" value="CO_DH_flav_C_dom_sf"/>
</dbReference>
<sequence>MYSVTYHRANSIADAAKLLKTGDAKLVSGGMTLIPAMKTRLAAPSDLVDISKIATLKGIKVSGKTVTIGAATTHFEVSTDAKLQKACPALAELAAMIGDPAVRHRGTIGGSIANNDPAADYPAALLALGATIVTNKREIAADKFFKGLFETILKDGEIVTAVSFTAPAKAAYQKFRNPASRYAIVGVFVAKSKANGKDEVRVAVTGAGDNGVFRAKAIEAALTKSFDAAAVSGIKLASDNLMTDIHASADYRAHLIGVLAKRAVAAANA</sequence>
<evidence type="ECO:0000313" key="6">
    <source>
        <dbReference type="Proteomes" id="UP000094412"/>
    </source>
</evidence>
<evidence type="ECO:0000313" key="5">
    <source>
        <dbReference type="EMBL" id="OCX16067.1"/>
    </source>
</evidence>
<organism evidence="5 6">
    <name type="scientific">Mesorhizobium hungaricum</name>
    <dbReference type="NCBI Taxonomy" id="1566387"/>
    <lineage>
        <taxon>Bacteria</taxon>
        <taxon>Pseudomonadati</taxon>
        <taxon>Pseudomonadota</taxon>
        <taxon>Alphaproteobacteria</taxon>
        <taxon>Hyphomicrobiales</taxon>
        <taxon>Phyllobacteriaceae</taxon>
        <taxon>Mesorhizobium</taxon>
    </lineage>
</organism>
<evidence type="ECO:0000259" key="4">
    <source>
        <dbReference type="PROSITE" id="PS51387"/>
    </source>
</evidence>
<dbReference type="Gene3D" id="3.30.43.10">
    <property type="entry name" value="Uridine Diphospho-n-acetylenolpyruvylglucosamine Reductase, domain 2"/>
    <property type="match status" value="1"/>
</dbReference>
<dbReference type="InterPro" id="IPR002346">
    <property type="entry name" value="Mopterin_DH_FAD-bd"/>
</dbReference>
<dbReference type="InterPro" id="IPR005107">
    <property type="entry name" value="CO_DH_flav_C"/>
</dbReference>
<dbReference type="InterPro" id="IPR036318">
    <property type="entry name" value="FAD-bd_PCMH-like_sf"/>
</dbReference>
<dbReference type="SMART" id="SM01092">
    <property type="entry name" value="CO_deh_flav_C"/>
    <property type="match status" value="1"/>
</dbReference>
<reference evidence="5 6" key="1">
    <citation type="submission" date="2016-08" db="EMBL/GenBank/DDBJ databases">
        <title>Whole genome sequence of Mesorhizobium sp. strain UASWS1009 isolated from industrial sewage.</title>
        <authorList>
            <person name="Crovadore J."/>
            <person name="Calmin G."/>
            <person name="Chablais R."/>
            <person name="Cochard B."/>
            <person name="Lefort F."/>
        </authorList>
    </citation>
    <scope>NUCLEOTIDE SEQUENCE [LARGE SCALE GENOMIC DNA]</scope>
    <source>
        <strain evidence="5 6">UASWS1009</strain>
    </source>
</reference>
<dbReference type="GO" id="GO:0016491">
    <property type="term" value="F:oxidoreductase activity"/>
    <property type="evidence" value="ECO:0007669"/>
    <property type="project" value="UniProtKB-KW"/>
</dbReference>
<dbReference type="GO" id="GO:0071949">
    <property type="term" value="F:FAD binding"/>
    <property type="evidence" value="ECO:0007669"/>
    <property type="project" value="InterPro"/>
</dbReference>
<keyword evidence="1" id="KW-0285">Flavoprotein</keyword>
<dbReference type="AlphaFoldDB" id="A0A1C2DMT1"/>
<keyword evidence="2" id="KW-0274">FAD</keyword>
<evidence type="ECO:0000256" key="3">
    <source>
        <dbReference type="ARBA" id="ARBA00023002"/>
    </source>
</evidence>
<dbReference type="Pfam" id="PF00941">
    <property type="entry name" value="FAD_binding_5"/>
    <property type="match status" value="1"/>
</dbReference>
<dbReference type="EMBL" id="MDEO01000033">
    <property type="protein sequence ID" value="OCX16067.1"/>
    <property type="molecule type" value="Genomic_DNA"/>
</dbReference>
<dbReference type="SUPFAM" id="SSF56176">
    <property type="entry name" value="FAD-binding/transporter-associated domain-like"/>
    <property type="match status" value="1"/>
</dbReference>
<dbReference type="RefSeq" id="WP_024925288.1">
    <property type="nucleotide sequence ID" value="NZ_MDEO01000033.1"/>
</dbReference>
<dbReference type="Proteomes" id="UP000094412">
    <property type="component" value="Unassembled WGS sequence"/>
</dbReference>
<dbReference type="InterPro" id="IPR016166">
    <property type="entry name" value="FAD-bd_PCMH"/>
</dbReference>
<evidence type="ECO:0000256" key="1">
    <source>
        <dbReference type="ARBA" id="ARBA00022630"/>
    </source>
</evidence>
<comment type="caution">
    <text evidence="5">The sequence shown here is derived from an EMBL/GenBank/DDBJ whole genome shotgun (WGS) entry which is preliminary data.</text>
</comment>
<name>A0A1C2DMT1_9HYPH</name>
<dbReference type="PROSITE" id="PS51387">
    <property type="entry name" value="FAD_PCMH"/>
    <property type="match status" value="1"/>
</dbReference>
<accession>A0A1C2DMT1</accession>
<proteinExistence type="predicted"/>